<proteinExistence type="predicted"/>
<dbReference type="STRING" id="4536.A0A0E0G0W5"/>
<feature type="region of interest" description="Disordered" evidence="1">
    <location>
        <begin position="57"/>
        <end position="77"/>
    </location>
</feature>
<reference evidence="2" key="1">
    <citation type="submission" date="2015-04" db="UniProtKB">
        <authorList>
            <consortium name="EnsemblPlants"/>
        </authorList>
    </citation>
    <scope>IDENTIFICATION</scope>
    <source>
        <strain evidence="2">SL10</strain>
    </source>
</reference>
<accession>A0A0E0G0W5</accession>
<dbReference type="Gramene" id="ONIVA02G02990.1">
    <property type="protein sequence ID" value="ONIVA02G02990.1"/>
    <property type="gene ID" value="ONIVA02G02990"/>
</dbReference>
<evidence type="ECO:0000313" key="3">
    <source>
        <dbReference type="Proteomes" id="UP000006591"/>
    </source>
</evidence>
<dbReference type="Proteomes" id="UP000006591">
    <property type="component" value="Chromosome 2"/>
</dbReference>
<name>A0A0E0G0W5_ORYNI</name>
<sequence>MSQIEETEETSEVDLDDLQMDETEDPFAEELDNLVLNIITRKCNSSVAQLNREQFAENKDSRYKKRQQFEESSPHKN</sequence>
<keyword evidence="3" id="KW-1185">Reference proteome</keyword>
<reference evidence="2" key="2">
    <citation type="submission" date="2018-04" db="EMBL/GenBank/DDBJ databases">
        <title>OnivRS2 (Oryza nivara Reference Sequence Version 2).</title>
        <authorList>
            <person name="Zhang J."/>
            <person name="Kudrna D."/>
            <person name="Lee S."/>
            <person name="Talag J."/>
            <person name="Rajasekar S."/>
            <person name="Welchert J."/>
            <person name="Hsing Y.-I."/>
            <person name="Wing R.A."/>
        </authorList>
    </citation>
    <scope>NUCLEOTIDE SEQUENCE [LARGE SCALE GENOMIC DNA]</scope>
    <source>
        <strain evidence="2">SL10</strain>
    </source>
</reference>
<dbReference type="HOGENOM" id="CLU_2642143_0_0_1"/>
<organism evidence="2">
    <name type="scientific">Oryza nivara</name>
    <name type="common">Indian wild rice</name>
    <name type="synonym">Oryza sativa f. spontanea</name>
    <dbReference type="NCBI Taxonomy" id="4536"/>
    <lineage>
        <taxon>Eukaryota</taxon>
        <taxon>Viridiplantae</taxon>
        <taxon>Streptophyta</taxon>
        <taxon>Embryophyta</taxon>
        <taxon>Tracheophyta</taxon>
        <taxon>Spermatophyta</taxon>
        <taxon>Magnoliopsida</taxon>
        <taxon>Liliopsida</taxon>
        <taxon>Poales</taxon>
        <taxon>Poaceae</taxon>
        <taxon>BOP clade</taxon>
        <taxon>Oryzoideae</taxon>
        <taxon>Oryzeae</taxon>
        <taxon>Oryzinae</taxon>
        <taxon>Oryza</taxon>
    </lineage>
</organism>
<dbReference type="EnsemblPlants" id="ONIVA02G02990.1">
    <property type="protein sequence ID" value="ONIVA02G02990.1"/>
    <property type="gene ID" value="ONIVA02G02990"/>
</dbReference>
<feature type="region of interest" description="Disordered" evidence="1">
    <location>
        <begin position="1"/>
        <end position="22"/>
    </location>
</feature>
<dbReference type="AlphaFoldDB" id="A0A0E0G0W5"/>
<protein>
    <submittedName>
        <fullName evidence="2">Uncharacterized protein</fullName>
    </submittedName>
</protein>
<evidence type="ECO:0000313" key="2">
    <source>
        <dbReference type="EnsemblPlants" id="ONIVA02G02990.1"/>
    </source>
</evidence>
<evidence type="ECO:0000256" key="1">
    <source>
        <dbReference type="SAM" id="MobiDB-lite"/>
    </source>
</evidence>